<evidence type="ECO:0000313" key="2">
    <source>
        <dbReference type="Proteomes" id="UP001158576"/>
    </source>
</evidence>
<dbReference type="PANTHER" id="PTHR15859">
    <property type="entry name" value="SETA BINDING PROTEIN 1"/>
    <property type="match status" value="1"/>
</dbReference>
<sequence length="499" mass="55907">MSNRIRPCLATKKEICGGIIFSEMLQRAEVTNDPVCAVAGHGPVLTVAHTKYIELFRYEEHHGWQFKCAKEIQYPPERIQIKCNSPTMHSGSNDGDHCIIAYSYDSKIMILRVIGDEFFEEDSHDFDPSRAKRPISTYSSSSIGSSVPLRVEHLRFIGTQLMGVSERSENIAFWNTKRRGKWQQQKLEDTILCLESVSTFVYMGCDSGRIHFTDLEKFPLRTKDNSLLVTELYTDPMKEPITALAVSYDRNPTQEKHYDWETLELCYGTREGTVRVVVQSPGFNKFGLRSLQLLQTYKVHCSPITNVALSGRFLISVCASNHVRTWAMTRFRGTLSTQPGSAPFANFHLTTTQTSPSLPSSIKCGPYGDVGNSDETQIFCQLPMQLSDTLLVRAADKGARIGTLTSVNGSPITTFLSHDFESLPRMGLKPFRLVMTGHLDGSVQVWDLTKPLEQYQMPQNMLNPNNSTTGGDITTQELIEIAQKADEAKIALTKVAHSS</sequence>
<dbReference type="EMBL" id="OU015568">
    <property type="protein sequence ID" value="CAG5085148.1"/>
    <property type="molecule type" value="Genomic_DNA"/>
</dbReference>
<keyword evidence="2" id="KW-1185">Reference proteome</keyword>
<dbReference type="InterPro" id="IPR036322">
    <property type="entry name" value="WD40_repeat_dom_sf"/>
</dbReference>
<protein>
    <submittedName>
        <fullName evidence="1">Oidioi.mRNA.OKI2018_I69.PAR.g10821.t1.cds</fullName>
    </submittedName>
</protein>
<reference evidence="1 2" key="1">
    <citation type="submission" date="2021-04" db="EMBL/GenBank/DDBJ databases">
        <authorList>
            <person name="Bliznina A."/>
        </authorList>
    </citation>
    <scope>NUCLEOTIDE SEQUENCE [LARGE SCALE GENOMIC DNA]</scope>
</reference>
<dbReference type="PANTHER" id="PTHR15859:SF1">
    <property type="entry name" value="BTB DOMAIN-CONTAINING PROTEIN"/>
    <property type="match status" value="1"/>
</dbReference>
<dbReference type="InterPro" id="IPR015943">
    <property type="entry name" value="WD40/YVTN_repeat-like_dom_sf"/>
</dbReference>
<organism evidence="1 2">
    <name type="scientific">Oikopleura dioica</name>
    <name type="common">Tunicate</name>
    <dbReference type="NCBI Taxonomy" id="34765"/>
    <lineage>
        <taxon>Eukaryota</taxon>
        <taxon>Metazoa</taxon>
        <taxon>Chordata</taxon>
        <taxon>Tunicata</taxon>
        <taxon>Appendicularia</taxon>
        <taxon>Copelata</taxon>
        <taxon>Oikopleuridae</taxon>
        <taxon>Oikopleura</taxon>
    </lineage>
</organism>
<evidence type="ECO:0000313" key="1">
    <source>
        <dbReference type="EMBL" id="CAG5085148.1"/>
    </source>
</evidence>
<dbReference type="InterPro" id="IPR047876">
    <property type="entry name" value="SHKBP1/KCTD3"/>
</dbReference>
<dbReference type="SUPFAM" id="SSF50978">
    <property type="entry name" value="WD40 repeat-like"/>
    <property type="match status" value="1"/>
</dbReference>
<dbReference type="Proteomes" id="UP001158576">
    <property type="component" value="Chromosome PAR"/>
</dbReference>
<dbReference type="InterPro" id="IPR001680">
    <property type="entry name" value="WD40_rpt"/>
</dbReference>
<accession>A0ABN7RVX2</accession>
<dbReference type="Gene3D" id="2.130.10.10">
    <property type="entry name" value="YVTN repeat-like/Quinoprotein amine dehydrogenase"/>
    <property type="match status" value="2"/>
</dbReference>
<dbReference type="SMART" id="SM00320">
    <property type="entry name" value="WD40"/>
    <property type="match status" value="2"/>
</dbReference>
<proteinExistence type="predicted"/>
<gene>
    <name evidence="1" type="ORF">OKIOD_LOCUS2379</name>
</gene>
<name>A0ABN7RVX2_OIKDI</name>